<evidence type="ECO:0000313" key="1">
    <source>
        <dbReference type="EMBL" id="KAI4468711.1"/>
    </source>
</evidence>
<protein>
    <submittedName>
        <fullName evidence="1">Cytosine deaminase family member</fullName>
    </submittedName>
</protein>
<dbReference type="EMBL" id="CM043016">
    <property type="protein sequence ID" value="KAI4468711.1"/>
    <property type="molecule type" value="Genomic_DNA"/>
</dbReference>
<organism evidence="1 2">
    <name type="scientific">Holotrichia oblita</name>
    <name type="common">Chafer beetle</name>
    <dbReference type="NCBI Taxonomy" id="644536"/>
    <lineage>
        <taxon>Eukaryota</taxon>
        <taxon>Metazoa</taxon>
        <taxon>Ecdysozoa</taxon>
        <taxon>Arthropoda</taxon>
        <taxon>Hexapoda</taxon>
        <taxon>Insecta</taxon>
        <taxon>Pterygota</taxon>
        <taxon>Neoptera</taxon>
        <taxon>Endopterygota</taxon>
        <taxon>Coleoptera</taxon>
        <taxon>Polyphaga</taxon>
        <taxon>Scarabaeiformia</taxon>
        <taxon>Scarabaeidae</taxon>
        <taxon>Melolonthinae</taxon>
        <taxon>Holotrichia</taxon>
    </lineage>
</organism>
<sequence>MISSKRRKLDSMSTSINNVTEYSKTDECASDCSKVLMHAVLPDDLCEDTPLVEVYVDDISDRKNISKAVVAINSTFPVQELLHLKRVRNGKVLLFPKSICELSEVHQFLMKKGFDTSLLANNIQIVRVAKLPPKIKSQYEKVNKLWPCNFHSNKYLERLVTNSLFDENEMELHRKCMEIAIDVAKHAGNKYNSKKVGAVVFDPKLKSVVAIGYDLTNRNPCKHAAMVAIDNVAVTQNGGAWDKREQVIVNSLNTSGLPKDFEFLRDKYAKTISFGCHVSNDTDDCKAFEDGAYLCTNYYAYVTHEPCVMCAMALVHSRINKVFFGAKSKIGGLCTLCKAQTIKDLNHHYEGFCGLLECECINL</sequence>
<comment type="caution">
    <text evidence="1">The sequence shown here is derived from an EMBL/GenBank/DDBJ whole genome shotgun (WGS) entry which is preliminary data.</text>
</comment>
<gene>
    <name evidence="1" type="ORF">MML48_2g00016824</name>
</gene>
<proteinExistence type="predicted"/>
<accession>A0ACB9TPA6</accession>
<evidence type="ECO:0000313" key="2">
    <source>
        <dbReference type="Proteomes" id="UP001056778"/>
    </source>
</evidence>
<reference evidence="1" key="1">
    <citation type="submission" date="2022-04" db="EMBL/GenBank/DDBJ databases">
        <title>Chromosome-scale genome assembly of Holotrichia oblita Faldermann.</title>
        <authorList>
            <person name="Rongchong L."/>
        </authorList>
    </citation>
    <scope>NUCLEOTIDE SEQUENCE</scope>
    <source>
        <strain evidence="1">81SQS9</strain>
    </source>
</reference>
<name>A0ACB9TPA6_HOLOL</name>
<keyword evidence="2" id="KW-1185">Reference proteome</keyword>
<dbReference type="Proteomes" id="UP001056778">
    <property type="component" value="Chromosome 2"/>
</dbReference>